<dbReference type="OrthoDB" id="1564555at2759"/>
<dbReference type="InParanoid" id="A0A0C3G6U7"/>
<dbReference type="GO" id="GO:0005829">
    <property type="term" value="C:cytosol"/>
    <property type="evidence" value="ECO:0007669"/>
    <property type="project" value="TreeGrafter"/>
</dbReference>
<dbReference type="PANTHER" id="PTHR22932">
    <property type="entry name" value="TELOMERASE-BINDING PROTEIN P23 HSP90 CO-CHAPERONE"/>
    <property type="match status" value="1"/>
</dbReference>
<gene>
    <name evidence="4" type="ORF">PILCRDRAFT_4881</name>
</gene>
<dbReference type="InterPro" id="IPR045250">
    <property type="entry name" value="p23-like"/>
</dbReference>
<feature type="region of interest" description="Disordered" evidence="2">
    <location>
        <begin position="143"/>
        <end position="178"/>
    </location>
</feature>
<evidence type="ECO:0000256" key="1">
    <source>
        <dbReference type="ARBA" id="ARBA00025733"/>
    </source>
</evidence>
<dbReference type="GO" id="GO:0005634">
    <property type="term" value="C:nucleus"/>
    <property type="evidence" value="ECO:0007669"/>
    <property type="project" value="TreeGrafter"/>
</dbReference>
<dbReference type="GO" id="GO:0051131">
    <property type="term" value="P:chaperone-mediated protein complex assembly"/>
    <property type="evidence" value="ECO:0007669"/>
    <property type="project" value="TreeGrafter"/>
</dbReference>
<protein>
    <recommendedName>
        <fullName evidence="3">CS domain-containing protein</fullName>
    </recommendedName>
</protein>
<dbReference type="GO" id="GO:0006457">
    <property type="term" value="P:protein folding"/>
    <property type="evidence" value="ECO:0007669"/>
    <property type="project" value="TreeGrafter"/>
</dbReference>
<dbReference type="STRING" id="765440.A0A0C3G6U7"/>
<organism evidence="4 5">
    <name type="scientific">Piloderma croceum (strain F 1598)</name>
    <dbReference type="NCBI Taxonomy" id="765440"/>
    <lineage>
        <taxon>Eukaryota</taxon>
        <taxon>Fungi</taxon>
        <taxon>Dikarya</taxon>
        <taxon>Basidiomycota</taxon>
        <taxon>Agaricomycotina</taxon>
        <taxon>Agaricomycetes</taxon>
        <taxon>Agaricomycetidae</taxon>
        <taxon>Atheliales</taxon>
        <taxon>Atheliaceae</taxon>
        <taxon>Piloderma</taxon>
    </lineage>
</organism>
<dbReference type="GO" id="GO:0051087">
    <property type="term" value="F:protein-folding chaperone binding"/>
    <property type="evidence" value="ECO:0007669"/>
    <property type="project" value="TreeGrafter"/>
</dbReference>
<reference evidence="4 5" key="1">
    <citation type="submission" date="2014-04" db="EMBL/GenBank/DDBJ databases">
        <authorList>
            <consortium name="DOE Joint Genome Institute"/>
            <person name="Kuo A."/>
            <person name="Tarkka M."/>
            <person name="Buscot F."/>
            <person name="Kohler A."/>
            <person name="Nagy L.G."/>
            <person name="Floudas D."/>
            <person name="Copeland A."/>
            <person name="Barry K.W."/>
            <person name="Cichocki N."/>
            <person name="Veneault-Fourrey C."/>
            <person name="LaButti K."/>
            <person name="Lindquist E.A."/>
            <person name="Lipzen A."/>
            <person name="Lundell T."/>
            <person name="Morin E."/>
            <person name="Murat C."/>
            <person name="Sun H."/>
            <person name="Tunlid A."/>
            <person name="Henrissat B."/>
            <person name="Grigoriev I.V."/>
            <person name="Hibbett D.S."/>
            <person name="Martin F."/>
            <person name="Nordberg H.P."/>
            <person name="Cantor M.N."/>
            <person name="Hua S.X."/>
        </authorList>
    </citation>
    <scope>NUCLEOTIDE SEQUENCE [LARGE SCALE GENOMIC DNA]</scope>
    <source>
        <strain evidence="4 5">F 1598</strain>
    </source>
</reference>
<name>A0A0C3G6U7_PILCF</name>
<dbReference type="GO" id="GO:0051879">
    <property type="term" value="F:Hsp90 protein binding"/>
    <property type="evidence" value="ECO:0007669"/>
    <property type="project" value="InterPro"/>
</dbReference>
<dbReference type="Proteomes" id="UP000054166">
    <property type="component" value="Unassembled WGS sequence"/>
</dbReference>
<reference evidence="5" key="2">
    <citation type="submission" date="2015-01" db="EMBL/GenBank/DDBJ databases">
        <title>Evolutionary Origins and Diversification of the Mycorrhizal Mutualists.</title>
        <authorList>
            <consortium name="DOE Joint Genome Institute"/>
            <consortium name="Mycorrhizal Genomics Consortium"/>
            <person name="Kohler A."/>
            <person name="Kuo A."/>
            <person name="Nagy L.G."/>
            <person name="Floudas D."/>
            <person name="Copeland A."/>
            <person name="Barry K.W."/>
            <person name="Cichocki N."/>
            <person name="Veneault-Fourrey C."/>
            <person name="LaButti K."/>
            <person name="Lindquist E.A."/>
            <person name="Lipzen A."/>
            <person name="Lundell T."/>
            <person name="Morin E."/>
            <person name="Murat C."/>
            <person name="Riley R."/>
            <person name="Ohm R."/>
            <person name="Sun H."/>
            <person name="Tunlid A."/>
            <person name="Henrissat B."/>
            <person name="Grigoriev I.V."/>
            <person name="Hibbett D.S."/>
            <person name="Martin F."/>
        </authorList>
    </citation>
    <scope>NUCLEOTIDE SEQUENCE [LARGE SCALE GENOMIC DNA]</scope>
    <source>
        <strain evidence="5">F 1598</strain>
    </source>
</reference>
<dbReference type="InterPro" id="IPR008978">
    <property type="entry name" value="HSP20-like_chaperone"/>
</dbReference>
<comment type="similarity">
    <text evidence="1">Belongs to the p23/wos2 family.</text>
</comment>
<dbReference type="PROSITE" id="PS51203">
    <property type="entry name" value="CS"/>
    <property type="match status" value="1"/>
</dbReference>
<accession>A0A0C3G6U7</accession>
<dbReference type="AlphaFoldDB" id="A0A0C3G6U7"/>
<keyword evidence="5" id="KW-1185">Reference proteome</keyword>
<proteinExistence type="inferred from homology"/>
<evidence type="ECO:0000313" key="4">
    <source>
        <dbReference type="EMBL" id="KIM86381.1"/>
    </source>
</evidence>
<feature type="domain" description="CS" evidence="3">
    <location>
        <begin position="7"/>
        <end position="108"/>
    </location>
</feature>
<evidence type="ECO:0000259" key="3">
    <source>
        <dbReference type="PROSITE" id="PS51203"/>
    </source>
</evidence>
<evidence type="ECO:0000313" key="5">
    <source>
        <dbReference type="Proteomes" id="UP000054166"/>
    </source>
</evidence>
<dbReference type="SUPFAM" id="SSF49764">
    <property type="entry name" value="HSP20-like chaperones"/>
    <property type="match status" value="1"/>
</dbReference>
<dbReference type="InterPro" id="IPR007052">
    <property type="entry name" value="CS_dom"/>
</dbReference>
<dbReference type="PANTHER" id="PTHR22932:SF1">
    <property type="entry name" value="CO-CHAPERONE PROTEIN DAF-41"/>
    <property type="match status" value="1"/>
</dbReference>
<sequence length="178" mass="19828">MTNVKTPVIPSVLWAQRSSATNKQQNFIYLTVSLVGIIHSTLKYTVTDTSISLNVNAKDGDQECEYAFELDFYAKVIPEALKKCMTPQSITIVIFKKDIAARYWPDLARTALPYAKTDFSRWTWEGDESDDMEEDCSTDIIDMDMDSSSAGTKNGGLLKQRHNASNPTSLVGAAKFPD</sequence>
<dbReference type="HOGENOM" id="CLU_078883_3_1_1"/>
<dbReference type="EMBL" id="KN832982">
    <property type="protein sequence ID" value="KIM86381.1"/>
    <property type="molecule type" value="Genomic_DNA"/>
</dbReference>
<evidence type="ECO:0000256" key="2">
    <source>
        <dbReference type="SAM" id="MobiDB-lite"/>
    </source>
</evidence>
<dbReference type="Gene3D" id="2.60.40.790">
    <property type="match status" value="1"/>
</dbReference>